<dbReference type="Proteomes" id="UP001143910">
    <property type="component" value="Unassembled WGS sequence"/>
</dbReference>
<comment type="caution">
    <text evidence="1">The sequence shown here is derived from an EMBL/GenBank/DDBJ whole genome shotgun (WGS) entry which is preliminary data.</text>
</comment>
<organism evidence="1 2">
    <name type="scientific">Zarea fungicola</name>
    <dbReference type="NCBI Taxonomy" id="93591"/>
    <lineage>
        <taxon>Eukaryota</taxon>
        <taxon>Fungi</taxon>
        <taxon>Dikarya</taxon>
        <taxon>Ascomycota</taxon>
        <taxon>Pezizomycotina</taxon>
        <taxon>Sordariomycetes</taxon>
        <taxon>Hypocreomycetidae</taxon>
        <taxon>Hypocreales</taxon>
        <taxon>Cordycipitaceae</taxon>
        <taxon>Zarea</taxon>
    </lineage>
</organism>
<reference evidence="1" key="1">
    <citation type="submission" date="2022-08" db="EMBL/GenBank/DDBJ databases">
        <title>Genome Sequence of Lecanicillium fungicola.</title>
        <authorList>
            <person name="Buettner E."/>
        </authorList>
    </citation>
    <scope>NUCLEOTIDE SEQUENCE</scope>
    <source>
        <strain evidence="1">Babe33</strain>
    </source>
</reference>
<name>A0ACC1NKP2_9HYPO</name>
<gene>
    <name evidence="1" type="ORF">NQ176_g3458</name>
</gene>
<accession>A0ACC1NKP2</accession>
<protein>
    <submittedName>
        <fullName evidence="1">Uncharacterized protein</fullName>
    </submittedName>
</protein>
<sequence>MSTTFHPFPRLPAELRILIWSLSVEHRTVDVRAIQASRDTRCASHSSSGKHLDLDHFIPVPVPGVMHACRESRRQALYEQVFYNSPSDPPEERYAWINFDMDMIDLYHGSIDRLDHLKHRIRRLKMERCHNDQYWHYTESPNMVWFDKLQVCHVVARRSLWAWNQVWKDVPWTCPKENLKFIDKQTGQMMGGDELDEMVEQEYAEIERHEEAAEWNSRINELFA</sequence>
<evidence type="ECO:0000313" key="1">
    <source>
        <dbReference type="EMBL" id="KAJ2979091.1"/>
    </source>
</evidence>
<evidence type="ECO:0000313" key="2">
    <source>
        <dbReference type="Proteomes" id="UP001143910"/>
    </source>
</evidence>
<dbReference type="EMBL" id="JANJQO010000315">
    <property type="protein sequence ID" value="KAJ2979091.1"/>
    <property type="molecule type" value="Genomic_DNA"/>
</dbReference>
<keyword evidence="2" id="KW-1185">Reference proteome</keyword>
<proteinExistence type="predicted"/>